<evidence type="ECO:0000313" key="3">
    <source>
        <dbReference type="Proteomes" id="UP000650477"/>
    </source>
</evidence>
<dbReference type="RefSeq" id="WP_193830213.1">
    <property type="nucleotide sequence ID" value="NZ_PKLF01000021.1"/>
</dbReference>
<reference evidence="2" key="1">
    <citation type="submission" date="2017-12" db="EMBL/GenBank/DDBJ databases">
        <title>Genome sequencing and analysis.</title>
        <authorList>
            <person name="Huang Y.-T."/>
        </authorList>
    </citation>
    <scope>NUCLEOTIDE SEQUENCE</scope>
    <source>
        <strain evidence="2">VGH116</strain>
    </source>
</reference>
<proteinExistence type="predicted"/>
<evidence type="ECO:0000259" key="1">
    <source>
        <dbReference type="Pfam" id="PF13274"/>
    </source>
</evidence>
<name>A0A8I0U6P0_MORMO</name>
<dbReference type="AlphaFoldDB" id="A0A8I0U6P0"/>
<protein>
    <recommendedName>
        <fullName evidence="1">Antitoxin SocA-like Panacea domain-containing protein</fullName>
    </recommendedName>
</protein>
<gene>
    <name evidence="2" type="ORF">CYG68_18130</name>
</gene>
<dbReference type="Pfam" id="PF13274">
    <property type="entry name" value="SocA_Panacea"/>
    <property type="match status" value="1"/>
</dbReference>
<comment type="caution">
    <text evidence="2">The sequence shown here is derived from an EMBL/GenBank/DDBJ whole genome shotgun (WGS) entry which is preliminary data.</text>
</comment>
<organism evidence="2 3">
    <name type="scientific">Morganella morganii</name>
    <name type="common">Proteus morganii</name>
    <dbReference type="NCBI Taxonomy" id="582"/>
    <lineage>
        <taxon>Bacteria</taxon>
        <taxon>Pseudomonadati</taxon>
        <taxon>Pseudomonadota</taxon>
        <taxon>Gammaproteobacteria</taxon>
        <taxon>Enterobacterales</taxon>
        <taxon>Morganellaceae</taxon>
        <taxon>Morganella</taxon>
    </lineage>
</organism>
<dbReference type="InterPro" id="IPR025272">
    <property type="entry name" value="SocA_Panacea"/>
</dbReference>
<accession>A0A8I0U6P0</accession>
<sequence>MVNIKFNSEKALEAILYVASKAPIPDIYHVIKVLYFADFVHLEKYGRLITNDTYIAMKDGPVASNAYDIIKVARNCGRMIPNGLEVRDIISSLVVDEIMVKPLRAPEEDVFSDSDVSCLDEAIKNIGHLKFSDIRTMSHGKAWRSANENGEIDLLSLADECSHGNKDLIDYITAGA</sequence>
<evidence type="ECO:0000313" key="2">
    <source>
        <dbReference type="EMBL" id="MBE8614292.1"/>
    </source>
</evidence>
<feature type="domain" description="Antitoxin SocA-like Panacea" evidence="1">
    <location>
        <begin position="31"/>
        <end position="143"/>
    </location>
</feature>
<dbReference type="EMBL" id="PKLF01000021">
    <property type="protein sequence ID" value="MBE8614292.1"/>
    <property type="molecule type" value="Genomic_DNA"/>
</dbReference>
<dbReference type="Proteomes" id="UP000650477">
    <property type="component" value="Unassembled WGS sequence"/>
</dbReference>